<dbReference type="AlphaFoldDB" id="A0A1M7J4M9"/>
<dbReference type="PANTHER" id="PTHR43104:SF4">
    <property type="entry name" value="L-2-HYDROXYGLUTARATE DEHYDROGENASE, MITOCHONDRIAL"/>
    <property type="match status" value="1"/>
</dbReference>
<dbReference type="SUPFAM" id="SSF51905">
    <property type="entry name" value="FAD/NAD(P)-binding domain"/>
    <property type="match status" value="1"/>
</dbReference>
<evidence type="ECO:0000256" key="3">
    <source>
        <dbReference type="ARBA" id="ARBA00022827"/>
    </source>
</evidence>
<gene>
    <name evidence="7" type="ORF">SAMN05444389_11096</name>
</gene>
<evidence type="ECO:0000256" key="4">
    <source>
        <dbReference type="ARBA" id="ARBA00023002"/>
    </source>
</evidence>
<reference evidence="8" key="1">
    <citation type="submission" date="2016-11" db="EMBL/GenBank/DDBJ databases">
        <authorList>
            <person name="Varghese N."/>
            <person name="Submissions S."/>
        </authorList>
    </citation>
    <scope>NUCLEOTIDE SEQUENCE [LARGE SCALE GENOMIC DNA]</scope>
    <source>
        <strain evidence="8">DSM 6637</strain>
    </source>
</reference>
<keyword evidence="8" id="KW-1185">Reference proteome</keyword>
<protein>
    <submittedName>
        <fullName evidence="7">L-2-hydroxyglutarate oxidase LhgO</fullName>
    </submittedName>
</protein>
<keyword evidence="4" id="KW-0560">Oxidoreductase</keyword>
<evidence type="ECO:0000313" key="8">
    <source>
        <dbReference type="Proteomes" id="UP000184444"/>
    </source>
</evidence>
<dbReference type="Gene3D" id="3.50.50.60">
    <property type="entry name" value="FAD/NAD(P)-binding domain"/>
    <property type="match status" value="1"/>
</dbReference>
<dbReference type="GO" id="GO:0047545">
    <property type="term" value="F:(S)-2-hydroxyglutarate dehydrogenase activity"/>
    <property type="evidence" value="ECO:0007669"/>
    <property type="project" value="TreeGrafter"/>
</dbReference>
<dbReference type="InterPro" id="IPR006076">
    <property type="entry name" value="FAD-dep_OxRdtase"/>
</dbReference>
<evidence type="ECO:0000256" key="5">
    <source>
        <dbReference type="ARBA" id="ARBA00037941"/>
    </source>
</evidence>
<dbReference type="STRING" id="53463.SAMN05444389_11096"/>
<feature type="domain" description="FAD dependent oxidoreductase" evidence="6">
    <location>
        <begin position="7"/>
        <end position="363"/>
    </location>
</feature>
<dbReference type="InterPro" id="IPR036188">
    <property type="entry name" value="FAD/NAD-bd_sf"/>
</dbReference>
<accession>A0A1M7J4M9</accession>
<evidence type="ECO:0000256" key="1">
    <source>
        <dbReference type="ARBA" id="ARBA00001974"/>
    </source>
</evidence>
<comment type="similarity">
    <text evidence="5">Belongs to the L2HGDH family.</text>
</comment>
<evidence type="ECO:0000256" key="2">
    <source>
        <dbReference type="ARBA" id="ARBA00022630"/>
    </source>
</evidence>
<dbReference type="RefSeq" id="WP_073068028.1">
    <property type="nucleotide sequence ID" value="NZ_FRCK01000010.1"/>
</dbReference>
<dbReference type="EMBL" id="FRCK01000010">
    <property type="protein sequence ID" value="SHM47793.1"/>
    <property type="molecule type" value="Genomic_DNA"/>
</dbReference>
<evidence type="ECO:0000313" key="7">
    <source>
        <dbReference type="EMBL" id="SHM47793.1"/>
    </source>
</evidence>
<sequence>MERVGCIVIGAGVVGLAIARSLALRGVEVVVVEREGAIGTHTSSRNSEVIHAGIYYPQGSLKARLCTRGRALLYDYAAARGLPHRRCGKLIVATAAAQLADLERISAQAAASGVALQPLSAAQAQALEPALACHGALLSPDTGIVDSHALMAALLADAEAAGALLALGTAVTAVEPGATGFVVHTESAGEPFVLAADHVVNAAGLWASDIARATQGLDPAHIPATRYARGSYFAAPGRAAFSRLVYPVPKPGGLGVHLTLDLGGAMRFGPDVEWIDTVDYRVNPARLAHFETEIRRYWPGLPTGALAPIYCGIRPKLSGPDQPAADFRIDGPGVHGLPGLVNLFGIESPGLTASLAIAETVATLLD</sequence>
<keyword evidence="3" id="KW-0274">FAD</keyword>
<comment type="cofactor">
    <cofactor evidence="1">
        <name>FAD</name>
        <dbReference type="ChEBI" id="CHEBI:57692"/>
    </cofactor>
</comment>
<proteinExistence type="inferred from homology"/>
<keyword evidence="2" id="KW-0285">Flavoprotein</keyword>
<name>A0A1M7J4M9_9RHOB</name>
<evidence type="ECO:0000259" key="6">
    <source>
        <dbReference type="Pfam" id="PF01266"/>
    </source>
</evidence>
<dbReference type="PANTHER" id="PTHR43104">
    <property type="entry name" value="L-2-HYDROXYGLUTARATE DEHYDROGENASE, MITOCHONDRIAL"/>
    <property type="match status" value="1"/>
</dbReference>
<dbReference type="Pfam" id="PF01266">
    <property type="entry name" value="DAO"/>
    <property type="match status" value="1"/>
</dbReference>
<organism evidence="7 8">
    <name type="scientific">Paracoccus solventivorans</name>
    <dbReference type="NCBI Taxonomy" id="53463"/>
    <lineage>
        <taxon>Bacteria</taxon>
        <taxon>Pseudomonadati</taxon>
        <taxon>Pseudomonadota</taxon>
        <taxon>Alphaproteobacteria</taxon>
        <taxon>Rhodobacterales</taxon>
        <taxon>Paracoccaceae</taxon>
        <taxon>Paracoccus</taxon>
    </lineage>
</organism>
<dbReference type="OrthoDB" id="9801699at2"/>
<dbReference type="Proteomes" id="UP000184444">
    <property type="component" value="Unassembled WGS sequence"/>
</dbReference>
<dbReference type="Gene3D" id="3.30.9.10">
    <property type="entry name" value="D-Amino Acid Oxidase, subunit A, domain 2"/>
    <property type="match status" value="1"/>
</dbReference>